<dbReference type="OrthoDB" id="2213137at2759"/>
<dbReference type="OMA" id="STHAFGP"/>
<feature type="transmembrane region" description="Helical" evidence="1">
    <location>
        <begin position="16"/>
        <end position="43"/>
    </location>
</feature>
<feature type="transmembrane region" description="Helical" evidence="1">
    <location>
        <begin position="233"/>
        <end position="255"/>
    </location>
</feature>
<keyword evidence="1" id="KW-1133">Transmembrane helix</keyword>
<evidence type="ECO:0000256" key="1">
    <source>
        <dbReference type="SAM" id="Phobius"/>
    </source>
</evidence>
<proteinExistence type="predicted"/>
<dbReference type="AlphaFoldDB" id="R7U8K5"/>
<keyword evidence="1" id="KW-0812">Transmembrane</keyword>
<gene>
    <name evidence="2" type="ORF">CAPTEDRAFT_198031</name>
</gene>
<name>R7U8K5_CAPTE</name>
<keyword evidence="1" id="KW-0472">Membrane</keyword>
<evidence type="ECO:0008006" key="5">
    <source>
        <dbReference type="Google" id="ProtNLM"/>
    </source>
</evidence>
<keyword evidence="4" id="KW-1185">Reference proteome</keyword>
<dbReference type="EMBL" id="KB304051">
    <property type="protein sequence ID" value="ELU02436.1"/>
    <property type="molecule type" value="Genomic_DNA"/>
</dbReference>
<dbReference type="SUPFAM" id="SSF103473">
    <property type="entry name" value="MFS general substrate transporter"/>
    <property type="match status" value="1"/>
</dbReference>
<feature type="transmembrane region" description="Helical" evidence="1">
    <location>
        <begin position="267"/>
        <end position="287"/>
    </location>
</feature>
<accession>R7U8K5</accession>
<feature type="transmembrane region" description="Helical" evidence="1">
    <location>
        <begin position="96"/>
        <end position="116"/>
    </location>
</feature>
<dbReference type="InterPro" id="IPR036259">
    <property type="entry name" value="MFS_trans_sf"/>
</dbReference>
<dbReference type="InterPro" id="IPR011701">
    <property type="entry name" value="MFS"/>
</dbReference>
<dbReference type="EnsemblMetazoa" id="CapteT198031">
    <property type="protein sequence ID" value="CapteP198031"/>
    <property type="gene ID" value="CapteG198031"/>
</dbReference>
<feature type="transmembrane region" description="Helical" evidence="1">
    <location>
        <begin position="128"/>
        <end position="148"/>
    </location>
</feature>
<dbReference type="HOGENOM" id="CLU_001265_59_1_1"/>
<feature type="transmembrane region" description="Helical" evidence="1">
    <location>
        <begin position="354"/>
        <end position="374"/>
    </location>
</feature>
<dbReference type="PANTHER" id="PTHR11360">
    <property type="entry name" value="MONOCARBOXYLATE TRANSPORTER"/>
    <property type="match status" value="1"/>
</dbReference>
<dbReference type="EMBL" id="AMQN01008819">
    <property type="status" value="NOT_ANNOTATED_CDS"/>
    <property type="molecule type" value="Genomic_DNA"/>
</dbReference>
<dbReference type="GO" id="GO:0008028">
    <property type="term" value="F:monocarboxylic acid transmembrane transporter activity"/>
    <property type="evidence" value="ECO:0007669"/>
    <property type="project" value="TreeGrafter"/>
</dbReference>
<organism evidence="2">
    <name type="scientific">Capitella teleta</name>
    <name type="common">Polychaete worm</name>
    <dbReference type="NCBI Taxonomy" id="283909"/>
    <lineage>
        <taxon>Eukaryota</taxon>
        <taxon>Metazoa</taxon>
        <taxon>Spiralia</taxon>
        <taxon>Lophotrochozoa</taxon>
        <taxon>Annelida</taxon>
        <taxon>Polychaeta</taxon>
        <taxon>Sedentaria</taxon>
        <taxon>Scolecida</taxon>
        <taxon>Capitellidae</taxon>
        <taxon>Capitella</taxon>
    </lineage>
</organism>
<reference evidence="2 4" key="2">
    <citation type="journal article" date="2013" name="Nature">
        <title>Insights into bilaterian evolution from three spiralian genomes.</title>
        <authorList>
            <person name="Simakov O."/>
            <person name="Marletaz F."/>
            <person name="Cho S.J."/>
            <person name="Edsinger-Gonzales E."/>
            <person name="Havlak P."/>
            <person name="Hellsten U."/>
            <person name="Kuo D.H."/>
            <person name="Larsson T."/>
            <person name="Lv J."/>
            <person name="Arendt D."/>
            <person name="Savage R."/>
            <person name="Osoegawa K."/>
            <person name="de Jong P."/>
            <person name="Grimwood J."/>
            <person name="Chapman J.A."/>
            <person name="Shapiro H."/>
            <person name="Aerts A."/>
            <person name="Otillar R.P."/>
            <person name="Terry A.Y."/>
            <person name="Boore J.L."/>
            <person name="Grigoriev I.V."/>
            <person name="Lindberg D.R."/>
            <person name="Seaver E.C."/>
            <person name="Weisblat D.A."/>
            <person name="Putnam N.H."/>
            <person name="Rokhsar D.S."/>
        </authorList>
    </citation>
    <scope>NUCLEOTIDE SEQUENCE</scope>
    <source>
        <strain evidence="2 4">I ESC-2004</strain>
    </source>
</reference>
<evidence type="ECO:0000313" key="3">
    <source>
        <dbReference type="EnsemblMetazoa" id="CapteP198031"/>
    </source>
</evidence>
<dbReference type="Gene3D" id="1.20.1250.20">
    <property type="entry name" value="MFS general substrate transporter like domains"/>
    <property type="match status" value="1"/>
</dbReference>
<dbReference type="Proteomes" id="UP000014760">
    <property type="component" value="Unassembled WGS sequence"/>
</dbReference>
<dbReference type="Pfam" id="PF07690">
    <property type="entry name" value="MFS_1"/>
    <property type="match status" value="1"/>
</dbReference>
<feature type="transmembrane region" description="Helical" evidence="1">
    <location>
        <begin position="198"/>
        <end position="221"/>
    </location>
</feature>
<evidence type="ECO:0000313" key="4">
    <source>
        <dbReference type="Proteomes" id="UP000014760"/>
    </source>
</evidence>
<dbReference type="InterPro" id="IPR050327">
    <property type="entry name" value="Proton-linked_MCT"/>
</dbReference>
<sequence length="398" mass="42998">MGKPEAKLRGAFTDSWFAWLISVMSFCTFYALSANVVSLGVILPEFLDHLQVSQAMIGLLGSIKIATFDLTAGFASAGLYIPSNVIVHQYHNKRRALASSLASVGLSFSSFTFPVFMRLTIQNFGWRAALVMLASIQAQMVAAAMMFMPNPDLHVKPPPTQMDEQDRGIEQKKSEDVIIESTNVKACSIDASILKNPAFVFLLFAYQLASSAAIVFGSFAIQRGIFQGVDGLQASFIMSSFGACSIIGRIAAGFIGNLECTRKDMQVSGCVFMAGVIVILSIFAGSSLVLHSIFAGCFGIMNGCYNSIYTTLLVDIVGLSELPKAMGYIQLVKCVISFGSLPLAGYLFDVTQNYVATYLLVGICDVVAGVLLLCSGLANRKRKKIEAIEMKEFTDVQL</sequence>
<reference evidence="3" key="3">
    <citation type="submission" date="2015-06" db="UniProtKB">
        <authorList>
            <consortium name="EnsemblMetazoa"/>
        </authorList>
    </citation>
    <scope>IDENTIFICATION</scope>
</reference>
<reference evidence="4" key="1">
    <citation type="submission" date="2012-12" db="EMBL/GenBank/DDBJ databases">
        <authorList>
            <person name="Hellsten U."/>
            <person name="Grimwood J."/>
            <person name="Chapman J.A."/>
            <person name="Shapiro H."/>
            <person name="Aerts A."/>
            <person name="Otillar R.P."/>
            <person name="Terry A.Y."/>
            <person name="Boore J.L."/>
            <person name="Simakov O."/>
            <person name="Marletaz F."/>
            <person name="Cho S.-J."/>
            <person name="Edsinger-Gonzales E."/>
            <person name="Havlak P."/>
            <person name="Kuo D.-H."/>
            <person name="Larsson T."/>
            <person name="Lv J."/>
            <person name="Arendt D."/>
            <person name="Savage R."/>
            <person name="Osoegawa K."/>
            <person name="de Jong P."/>
            <person name="Lindberg D.R."/>
            <person name="Seaver E.C."/>
            <person name="Weisblat D.A."/>
            <person name="Putnam N.H."/>
            <person name="Grigoriev I.V."/>
            <person name="Rokhsar D.S."/>
        </authorList>
    </citation>
    <scope>NUCLEOTIDE SEQUENCE</scope>
    <source>
        <strain evidence="4">I ESC-2004</strain>
    </source>
</reference>
<dbReference type="PANTHER" id="PTHR11360:SF284">
    <property type="entry name" value="EG:103B4.3 PROTEIN-RELATED"/>
    <property type="match status" value="1"/>
</dbReference>
<evidence type="ECO:0000313" key="2">
    <source>
        <dbReference type="EMBL" id="ELU02436.1"/>
    </source>
</evidence>
<protein>
    <recommendedName>
        <fullName evidence="5">Major facilitator superfamily (MFS) profile domain-containing protein</fullName>
    </recommendedName>
</protein>